<accession>A0AAW3FKZ2</accession>
<proteinExistence type="predicted"/>
<dbReference type="RefSeq" id="WP_047674133.1">
    <property type="nucleotide sequence ID" value="NZ_CM002918.1"/>
</dbReference>
<keyword evidence="1 2" id="KW-0238">DNA-binding</keyword>
<evidence type="ECO:0000256" key="1">
    <source>
        <dbReference type="ARBA" id="ARBA00023125"/>
    </source>
</evidence>
<gene>
    <name evidence="4" type="ORF">CMPG5300_2547</name>
</gene>
<organism evidence="4 5">
    <name type="scientific">Lactiplantibacillus plantarum CMPG5300</name>
    <dbReference type="NCBI Taxonomy" id="1304889"/>
    <lineage>
        <taxon>Bacteria</taxon>
        <taxon>Bacillati</taxon>
        <taxon>Bacillota</taxon>
        <taxon>Bacilli</taxon>
        <taxon>Lactobacillales</taxon>
        <taxon>Lactobacillaceae</taxon>
        <taxon>Lactiplantibacillus</taxon>
    </lineage>
</organism>
<dbReference type="InterPro" id="IPR009057">
    <property type="entry name" value="Homeodomain-like_sf"/>
</dbReference>
<feature type="DNA-binding region" description="H-T-H motif" evidence="2">
    <location>
        <begin position="28"/>
        <end position="47"/>
    </location>
</feature>
<sequence>MKKGTLTRLAVLQQAEMIVAQDGFAKLTYNGLARQCGVKPQSLYRYVANIADVKSGVIGLYIQQLTESIEGQLHEESGQVALLHGAELFLTESQMGISFTDMIAGIVAFGDNEQVRSQIASLRALFRRYIAEITADQAHLTANEQLFFETFIGNIVLFNTHDLSIQEGVRIMRQNLARVLTLF</sequence>
<feature type="domain" description="HTH tetR-type" evidence="3">
    <location>
        <begin position="5"/>
        <end position="65"/>
    </location>
</feature>
<dbReference type="GO" id="GO:0003677">
    <property type="term" value="F:DNA binding"/>
    <property type="evidence" value="ECO:0007669"/>
    <property type="project" value="UniProtKB-UniRule"/>
</dbReference>
<dbReference type="Proteomes" id="UP000029801">
    <property type="component" value="Chromosome"/>
</dbReference>
<protein>
    <submittedName>
        <fullName evidence="4">Transcriptional regulator, AcrR family</fullName>
    </submittedName>
</protein>
<dbReference type="SUPFAM" id="SSF46689">
    <property type="entry name" value="Homeodomain-like"/>
    <property type="match status" value="1"/>
</dbReference>
<dbReference type="EMBL" id="AXZV01000015">
    <property type="protein sequence ID" value="KGH41900.1"/>
    <property type="molecule type" value="Genomic_DNA"/>
</dbReference>
<name>A0AAW3FKZ2_LACPN</name>
<evidence type="ECO:0000313" key="5">
    <source>
        <dbReference type="Proteomes" id="UP000029801"/>
    </source>
</evidence>
<evidence type="ECO:0000313" key="4">
    <source>
        <dbReference type="EMBL" id="KGH41900.1"/>
    </source>
</evidence>
<evidence type="ECO:0000256" key="2">
    <source>
        <dbReference type="PROSITE-ProRule" id="PRU00335"/>
    </source>
</evidence>
<reference evidence="4 5" key="1">
    <citation type="journal article" date="2014" name="Genome Announc.">
        <title>Draft Genome Sequence of Lactobacillus plantarum CMPG5300, a Human Vaginal Isolate.</title>
        <authorList>
            <person name="Malik S."/>
            <person name="Siezen R.J."/>
            <person name="Renckens B."/>
            <person name="Vaneechoutte M."/>
            <person name="Vanderleyden J."/>
            <person name="Lebeer S."/>
        </authorList>
    </citation>
    <scope>NUCLEOTIDE SEQUENCE [LARGE SCALE GENOMIC DNA]</scope>
    <source>
        <strain evidence="4 5">CMPG5300</strain>
    </source>
</reference>
<dbReference type="Gene3D" id="1.10.357.10">
    <property type="entry name" value="Tetracycline Repressor, domain 2"/>
    <property type="match status" value="1"/>
</dbReference>
<dbReference type="GeneID" id="77216277"/>
<dbReference type="PROSITE" id="PS50977">
    <property type="entry name" value="HTH_TETR_2"/>
    <property type="match status" value="1"/>
</dbReference>
<dbReference type="AlphaFoldDB" id="A0AAW3FKZ2"/>
<evidence type="ECO:0000259" key="3">
    <source>
        <dbReference type="PROSITE" id="PS50977"/>
    </source>
</evidence>
<dbReference type="InterPro" id="IPR001647">
    <property type="entry name" value="HTH_TetR"/>
</dbReference>
<comment type="caution">
    <text evidence="4">The sequence shown here is derived from an EMBL/GenBank/DDBJ whole genome shotgun (WGS) entry which is preliminary data.</text>
</comment>